<keyword evidence="3" id="KW-1185">Reference proteome</keyword>
<sequence>MNEEESLSSQKKEKRSSKEKFTIADVSPSGNGIGNIGGNGIYNSGFSVGYGPKTVLDRPINPITSRHRLDPKFDYDNEDSNNNENYGNSNYLENQIDMRDDAQKQNNEMDAHTRKFMDGGACITATLSSLSKPTAEAGHAVAAEKIASSQTFQLSLQQNQNNKQEGGFVSSLSGSGSEDHDHQNYQAIPNSPYEAEPYEEPLVQQLGSSM</sequence>
<gene>
    <name evidence="2" type="ORF">FRACYDRAFT_235353</name>
</gene>
<feature type="region of interest" description="Disordered" evidence="1">
    <location>
        <begin position="1"/>
        <end position="33"/>
    </location>
</feature>
<dbReference type="KEGG" id="fcy:FRACYDRAFT_235353"/>
<organism evidence="2 3">
    <name type="scientific">Fragilariopsis cylindrus CCMP1102</name>
    <dbReference type="NCBI Taxonomy" id="635003"/>
    <lineage>
        <taxon>Eukaryota</taxon>
        <taxon>Sar</taxon>
        <taxon>Stramenopiles</taxon>
        <taxon>Ochrophyta</taxon>
        <taxon>Bacillariophyta</taxon>
        <taxon>Bacillariophyceae</taxon>
        <taxon>Bacillariophycidae</taxon>
        <taxon>Bacillariales</taxon>
        <taxon>Bacillariaceae</taxon>
        <taxon>Fragilariopsis</taxon>
    </lineage>
</organism>
<dbReference type="EMBL" id="KV784355">
    <property type="protein sequence ID" value="OEU19304.1"/>
    <property type="molecule type" value="Genomic_DNA"/>
</dbReference>
<name>A0A1E7FMF1_9STRA</name>
<proteinExistence type="predicted"/>
<accession>A0A1E7FMF1</accession>
<feature type="region of interest" description="Disordered" evidence="1">
    <location>
        <begin position="63"/>
        <end position="90"/>
    </location>
</feature>
<feature type="region of interest" description="Disordered" evidence="1">
    <location>
        <begin position="158"/>
        <end position="210"/>
    </location>
</feature>
<evidence type="ECO:0000313" key="2">
    <source>
        <dbReference type="EMBL" id="OEU19304.1"/>
    </source>
</evidence>
<dbReference type="AlphaFoldDB" id="A0A1E7FMF1"/>
<dbReference type="Proteomes" id="UP000095751">
    <property type="component" value="Unassembled WGS sequence"/>
</dbReference>
<dbReference type="InParanoid" id="A0A1E7FMF1"/>
<protein>
    <submittedName>
        <fullName evidence="2">Uncharacterized protein</fullName>
    </submittedName>
</protein>
<evidence type="ECO:0000256" key="1">
    <source>
        <dbReference type="SAM" id="MobiDB-lite"/>
    </source>
</evidence>
<feature type="compositionally biased region" description="Low complexity" evidence="1">
    <location>
        <begin position="158"/>
        <end position="176"/>
    </location>
</feature>
<reference evidence="2 3" key="1">
    <citation type="submission" date="2016-09" db="EMBL/GenBank/DDBJ databases">
        <title>Extensive genetic diversity and differential bi-allelic expression allows diatom success in the polar Southern Ocean.</title>
        <authorList>
            <consortium name="DOE Joint Genome Institute"/>
            <person name="Mock T."/>
            <person name="Otillar R.P."/>
            <person name="Strauss J."/>
            <person name="Dupont C."/>
            <person name="Frickenhaus S."/>
            <person name="Maumus F."/>
            <person name="Mcmullan M."/>
            <person name="Sanges R."/>
            <person name="Schmutz J."/>
            <person name="Toseland A."/>
            <person name="Valas R."/>
            <person name="Veluchamy A."/>
            <person name="Ward B.J."/>
            <person name="Allen A."/>
            <person name="Barry K."/>
            <person name="Falciatore A."/>
            <person name="Ferrante M."/>
            <person name="Fortunato A.E."/>
            <person name="Gloeckner G."/>
            <person name="Gruber A."/>
            <person name="Hipkin R."/>
            <person name="Janech M."/>
            <person name="Kroth P."/>
            <person name="Leese F."/>
            <person name="Lindquist E."/>
            <person name="Lyon B.R."/>
            <person name="Martin J."/>
            <person name="Mayer C."/>
            <person name="Parker M."/>
            <person name="Quesneville H."/>
            <person name="Raymond J."/>
            <person name="Uhlig C."/>
            <person name="Valentin K.U."/>
            <person name="Worden A.Z."/>
            <person name="Armbrust E.V."/>
            <person name="Bowler C."/>
            <person name="Green B."/>
            <person name="Moulton V."/>
            <person name="Van Oosterhout C."/>
            <person name="Grigoriev I."/>
        </authorList>
    </citation>
    <scope>NUCLEOTIDE SEQUENCE [LARGE SCALE GENOMIC DNA]</scope>
    <source>
        <strain evidence="2 3">CCMP1102</strain>
    </source>
</reference>
<evidence type="ECO:0000313" key="3">
    <source>
        <dbReference type="Proteomes" id="UP000095751"/>
    </source>
</evidence>